<proteinExistence type="predicted"/>
<organism evidence="2 3">
    <name type="scientific">Lactuca saligna</name>
    <name type="common">Willowleaf lettuce</name>
    <dbReference type="NCBI Taxonomy" id="75948"/>
    <lineage>
        <taxon>Eukaryota</taxon>
        <taxon>Viridiplantae</taxon>
        <taxon>Streptophyta</taxon>
        <taxon>Embryophyta</taxon>
        <taxon>Tracheophyta</taxon>
        <taxon>Spermatophyta</taxon>
        <taxon>Magnoliopsida</taxon>
        <taxon>eudicotyledons</taxon>
        <taxon>Gunneridae</taxon>
        <taxon>Pentapetalae</taxon>
        <taxon>asterids</taxon>
        <taxon>campanulids</taxon>
        <taxon>Asterales</taxon>
        <taxon>Asteraceae</taxon>
        <taxon>Cichorioideae</taxon>
        <taxon>Cichorieae</taxon>
        <taxon>Lactucinae</taxon>
        <taxon>Lactuca</taxon>
    </lineage>
</organism>
<sequence length="103" mass="11263">MGERISTSTIDTSSAPPPPTSTIIPTSVPAISPMFQGVMNETISSLFSSQSKEPKAQINEEEDDIMVRFVELGFNLEEENVDDNAIMSAKQFKILNSKLISIV</sequence>
<gene>
    <name evidence="2" type="ORF">LSALG_LOCUS24056</name>
</gene>
<feature type="compositionally biased region" description="Low complexity" evidence="1">
    <location>
        <begin position="1"/>
        <end position="14"/>
    </location>
</feature>
<name>A0AA35Z299_LACSI</name>
<dbReference type="EMBL" id="OX465081">
    <property type="protein sequence ID" value="CAI9284535.1"/>
    <property type="molecule type" value="Genomic_DNA"/>
</dbReference>
<protein>
    <submittedName>
        <fullName evidence="2">Uncharacterized protein</fullName>
    </submittedName>
</protein>
<dbReference type="AlphaFoldDB" id="A0AA35Z299"/>
<reference evidence="2" key="1">
    <citation type="submission" date="2023-04" db="EMBL/GenBank/DDBJ databases">
        <authorList>
            <person name="Vijverberg K."/>
            <person name="Xiong W."/>
            <person name="Schranz E."/>
        </authorList>
    </citation>
    <scope>NUCLEOTIDE SEQUENCE</scope>
</reference>
<dbReference type="Proteomes" id="UP001177003">
    <property type="component" value="Chromosome 5"/>
</dbReference>
<accession>A0AA35Z299</accession>
<evidence type="ECO:0000313" key="3">
    <source>
        <dbReference type="Proteomes" id="UP001177003"/>
    </source>
</evidence>
<evidence type="ECO:0000256" key="1">
    <source>
        <dbReference type="SAM" id="MobiDB-lite"/>
    </source>
</evidence>
<keyword evidence="3" id="KW-1185">Reference proteome</keyword>
<feature type="region of interest" description="Disordered" evidence="1">
    <location>
        <begin position="1"/>
        <end position="23"/>
    </location>
</feature>
<evidence type="ECO:0000313" key="2">
    <source>
        <dbReference type="EMBL" id="CAI9284535.1"/>
    </source>
</evidence>